<dbReference type="InterPro" id="IPR001789">
    <property type="entry name" value="Sig_transdc_resp-reg_receiver"/>
</dbReference>
<proteinExistence type="predicted"/>
<dbReference type="EMBL" id="DF820463">
    <property type="protein sequence ID" value="GAK55067.1"/>
    <property type="molecule type" value="Genomic_DNA"/>
</dbReference>
<dbReference type="PROSITE" id="PS50110">
    <property type="entry name" value="RESPONSE_REGULATORY"/>
    <property type="match status" value="1"/>
</dbReference>
<evidence type="ECO:0000313" key="5">
    <source>
        <dbReference type="Proteomes" id="UP000030661"/>
    </source>
</evidence>
<dbReference type="SUPFAM" id="SSF52172">
    <property type="entry name" value="CheY-like"/>
    <property type="match status" value="1"/>
</dbReference>
<dbReference type="Pfam" id="PF07228">
    <property type="entry name" value="SpoIIE"/>
    <property type="match status" value="1"/>
</dbReference>
<dbReference type="GO" id="GO:0000160">
    <property type="term" value="P:phosphorelay signal transduction system"/>
    <property type="evidence" value="ECO:0007669"/>
    <property type="project" value="InterPro"/>
</dbReference>
<dbReference type="SUPFAM" id="SSF81606">
    <property type="entry name" value="PP2C-like"/>
    <property type="match status" value="1"/>
</dbReference>
<dbReference type="PANTHER" id="PTHR43156:SF2">
    <property type="entry name" value="STAGE II SPORULATION PROTEIN E"/>
    <property type="match status" value="1"/>
</dbReference>
<dbReference type="Proteomes" id="UP000030661">
    <property type="component" value="Unassembled WGS sequence"/>
</dbReference>
<protein>
    <submittedName>
        <fullName evidence="4">Regulatory components of sensory transduction system</fullName>
    </submittedName>
</protein>
<dbReference type="Gene3D" id="3.60.40.10">
    <property type="entry name" value="PPM-type phosphatase domain"/>
    <property type="match status" value="1"/>
</dbReference>
<dbReference type="SMART" id="SM00331">
    <property type="entry name" value="PP2C_SIG"/>
    <property type="match status" value="1"/>
</dbReference>
<sequence length="427" mass="47437">MDTAQIHLLIVEQNDTASNSLTSVCQQLNYHVTSVPEVAQALNILPVREKTFSQSPVFDLIVFGAEVPEQEICPFLERIQTFPEVNDIPTLVAAHREDTKKVVACLEKGATDYLFDTHPPLLLKTRIDDCVEMKRLRDQAQTHLGLLQLERDMQIGRKIQTDFLPNVNKLPRPTGWDIVAKFHPARQVAGDFFDAFPVGRDKVGLVIADVCDKGVGPAIFMSLSRSLLRAFAEQHRPLNWLDSLTGELPAEEVQKRMKRQRMLLSGGTSALLAVELTNKYICENHGDMNMFATLFFGVLDPATGTLTYVNGGHDSPIIIDSTGNVKTRLHPTGPAIGVMSDVDFDIEQTTLDPGDLVMMFTDGVTDALNPQGEQFGEERLISLLQQPIVSVKDMLDQIVENLKTHIAEADQFDDITMLAARHNPKST</sequence>
<dbReference type="STRING" id="1499967.U27_01898"/>
<dbReference type="PANTHER" id="PTHR43156">
    <property type="entry name" value="STAGE II SPORULATION PROTEIN E-RELATED"/>
    <property type="match status" value="1"/>
</dbReference>
<dbReference type="GO" id="GO:0016791">
    <property type="term" value="F:phosphatase activity"/>
    <property type="evidence" value="ECO:0007669"/>
    <property type="project" value="TreeGrafter"/>
</dbReference>
<evidence type="ECO:0000256" key="1">
    <source>
        <dbReference type="ARBA" id="ARBA00022801"/>
    </source>
</evidence>
<dbReference type="InterPro" id="IPR052016">
    <property type="entry name" value="Bact_Sigma-Reg"/>
</dbReference>
<evidence type="ECO:0000313" key="4">
    <source>
        <dbReference type="EMBL" id="GAK55067.1"/>
    </source>
</evidence>
<reference evidence="4" key="1">
    <citation type="journal article" date="2015" name="PeerJ">
        <title>First genomic representation of candidate bacterial phylum KSB3 points to enhanced environmental sensing as a trigger of wastewater bulking.</title>
        <authorList>
            <person name="Sekiguchi Y."/>
            <person name="Ohashi A."/>
            <person name="Parks D.H."/>
            <person name="Yamauchi T."/>
            <person name="Tyson G.W."/>
            <person name="Hugenholtz P."/>
        </authorList>
    </citation>
    <scope>NUCLEOTIDE SEQUENCE [LARGE SCALE GENOMIC DNA]</scope>
</reference>
<evidence type="ECO:0000259" key="3">
    <source>
        <dbReference type="PROSITE" id="PS50110"/>
    </source>
</evidence>
<dbReference type="HOGENOM" id="CLU_000445_43_7_0"/>
<dbReference type="InterPro" id="IPR036457">
    <property type="entry name" value="PPM-type-like_dom_sf"/>
</dbReference>
<organism evidence="4">
    <name type="scientific">Vecturithrix granuli</name>
    <dbReference type="NCBI Taxonomy" id="1499967"/>
    <lineage>
        <taxon>Bacteria</taxon>
        <taxon>Candidatus Moduliflexota</taxon>
        <taxon>Candidatus Vecturitrichia</taxon>
        <taxon>Candidatus Vecturitrichales</taxon>
        <taxon>Candidatus Vecturitrichaceae</taxon>
        <taxon>Candidatus Vecturithrix</taxon>
    </lineage>
</organism>
<dbReference type="InterPro" id="IPR001932">
    <property type="entry name" value="PPM-type_phosphatase-like_dom"/>
</dbReference>
<dbReference type="eggNOG" id="COG0745">
    <property type="taxonomic scope" value="Bacteria"/>
</dbReference>
<dbReference type="InterPro" id="IPR011006">
    <property type="entry name" value="CheY-like_superfamily"/>
</dbReference>
<accession>A0A0S6W9F3</accession>
<feature type="domain" description="Response regulatory" evidence="3">
    <location>
        <begin position="7"/>
        <end position="131"/>
    </location>
</feature>
<keyword evidence="1" id="KW-0378">Hydrolase</keyword>
<dbReference type="AlphaFoldDB" id="A0A0S6W9F3"/>
<keyword evidence="5" id="KW-1185">Reference proteome</keyword>
<evidence type="ECO:0000256" key="2">
    <source>
        <dbReference type="PROSITE-ProRule" id="PRU00169"/>
    </source>
</evidence>
<name>A0A0S6W9F3_VECG1</name>
<comment type="caution">
    <text evidence="2">Lacks conserved residue(s) required for the propagation of feature annotation.</text>
</comment>
<dbReference type="eggNOG" id="COG2208">
    <property type="taxonomic scope" value="Bacteria"/>
</dbReference>
<gene>
    <name evidence="4" type="ORF">U27_01898</name>
</gene>
<dbReference type="Gene3D" id="3.40.50.2300">
    <property type="match status" value="1"/>
</dbReference>